<protein>
    <submittedName>
        <fullName evidence="2">PfpC</fullName>
    </submittedName>
</protein>
<accession>A0A7H9SLI6</accession>
<dbReference type="PANTHER" id="PTHR47534">
    <property type="entry name" value="YALI0E05731P"/>
    <property type="match status" value="1"/>
</dbReference>
<sequence length="320" mass="35459">MVTFTLVAECNQRAASDEPSVSVFAGATSGIGAATLARIVELRPNSTIYVIGRSATRFAQTQQKDLVESIEARKGTGQLVFLEAEFSILSQVDDVCRQVARCENRVDWLYMSPGMLPFNGAQYTTEGLETCFALSYYSRMRLLTNLLPLLRQSPQPRVLNVLNAGKEQPLLEDDLGLKKNWSAIQVVNHSTTMTSLLFDHLSAQNPGIAFIHTQPGWVHTDNFARLLDPEQGLMWRLTVTCIQGIARTLVGLFGISASEAGERQAFHLASGLFGPGAWMVDYKSEDVPPNSVMRRARKESLSVKVWNHTNQVFVEALRPN</sequence>
<dbReference type="EMBL" id="MT603584">
    <property type="protein sequence ID" value="QNH68021.1"/>
    <property type="molecule type" value="Genomic_DNA"/>
</dbReference>
<evidence type="ECO:0000256" key="1">
    <source>
        <dbReference type="ARBA" id="ARBA00023002"/>
    </source>
</evidence>
<dbReference type="SUPFAM" id="SSF51735">
    <property type="entry name" value="NAD(P)-binding Rossmann-fold domains"/>
    <property type="match status" value="1"/>
</dbReference>
<name>A0A7H9SLI6_PENSQ</name>
<evidence type="ECO:0000313" key="2">
    <source>
        <dbReference type="EMBL" id="QNH68021.1"/>
    </source>
</evidence>
<organism evidence="2">
    <name type="scientific">Penicillium sp</name>
    <dbReference type="NCBI Taxonomy" id="5081"/>
    <lineage>
        <taxon>Eukaryota</taxon>
        <taxon>Fungi</taxon>
        <taxon>Dikarya</taxon>
        <taxon>Ascomycota</taxon>
        <taxon>Pezizomycotina</taxon>
        <taxon>Eurotiomycetes</taxon>
        <taxon>Eurotiomycetidae</taxon>
        <taxon>Eurotiales</taxon>
        <taxon>Aspergillaceae</taxon>
        <taxon>Penicillium</taxon>
    </lineage>
</organism>
<dbReference type="GO" id="GO:0016491">
    <property type="term" value="F:oxidoreductase activity"/>
    <property type="evidence" value="ECO:0007669"/>
    <property type="project" value="UniProtKB-KW"/>
</dbReference>
<reference evidence="2" key="1">
    <citation type="submission" date="2020-06" db="EMBL/GenBank/DDBJ databases">
        <title>Concise biosynthesis of phenylfuropyridones from fungi.</title>
        <authorList>
            <person name="Zhang Z."/>
            <person name="Qiao T."/>
            <person name="Watanabe K."/>
            <person name="Tang Y."/>
        </authorList>
    </citation>
    <scope>NUCLEOTIDE SEQUENCE</scope>
    <source>
        <strain evidence="2">PKI-1938</strain>
    </source>
</reference>
<dbReference type="AlphaFoldDB" id="A0A7H9SLI6"/>
<dbReference type="Pfam" id="PF00106">
    <property type="entry name" value="adh_short"/>
    <property type="match status" value="1"/>
</dbReference>
<dbReference type="InterPro" id="IPR052228">
    <property type="entry name" value="Sec_Metab_Biosynth_Oxidored"/>
</dbReference>
<keyword evidence="1" id="KW-0560">Oxidoreductase</keyword>
<proteinExistence type="predicted"/>
<dbReference type="InterPro" id="IPR002347">
    <property type="entry name" value="SDR_fam"/>
</dbReference>
<dbReference type="InterPro" id="IPR036291">
    <property type="entry name" value="NAD(P)-bd_dom_sf"/>
</dbReference>
<dbReference type="Gene3D" id="3.40.50.720">
    <property type="entry name" value="NAD(P)-binding Rossmann-like Domain"/>
    <property type="match status" value="1"/>
</dbReference>
<dbReference type="PANTHER" id="PTHR47534:SF3">
    <property type="entry name" value="ALCOHOL DEHYDROGENASE-LIKE C-TERMINAL DOMAIN-CONTAINING PROTEIN"/>
    <property type="match status" value="1"/>
</dbReference>